<comment type="caution">
    <text evidence="2">The sequence shown here is derived from an EMBL/GenBank/DDBJ whole genome shotgun (WGS) entry which is preliminary data.</text>
</comment>
<feature type="compositionally biased region" description="Low complexity" evidence="1">
    <location>
        <begin position="28"/>
        <end position="40"/>
    </location>
</feature>
<name>A0ABP0KDL6_9DINO</name>
<protein>
    <submittedName>
        <fullName evidence="2">Uncharacterized protein</fullName>
    </submittedName>
</protein>
<accession>A0ABP0KDL6</accession>
<dbReference type="Proteomes" id="UP001642484">
    <property type="component" value="Unassembled WGS sequence"/>
</dbReference>
<keyword evidence="3" id="KW-1185">Reference proteome</keyword>
<gene>
    <name evidence="2" type="ORF">CCMP2556_LOCUS15808</name>
</gene>
<evidence type="ECO:0000313" key="2">
    <source>
        <dbReference type="EMBL" id="CAK9024901.1"/>
    </source>
</evidence>
<organism evidence="2 3">
    <name type="scientific">Durusdinium trenchii</name>
    <dbReference type="NCBI Taxonomy" id="1381693"/>
    <lineage>
        <taxon>Eukaryota</taxon>
        <taxon>Sar</taxon>
        <taxon>Alveolata</taxon>
        <taxon>Dinophyceae</taxon>
        <taxon>Suessiales</taxon>
        <taxon>Symbiodiniaceae</taxon>
        <taxon>Durusdinium</taxon>
    </lineage>
</organism>
<proteinExistence type="predicted"/>
<evidence type="ECO:0000313" key="3">
    <source>
        <dbReference type="Proteomes" id="UP001642484"/>
    </source>
</evidence>
<evidence type="ECO:0000256" key="1">
    <source>
        <dbReference type="SAM" id="MobiDB-lite"/>
    </source>
</evidence>
<sequence>MISTYQSAYGSLDHWATSKEDQMRRSRPSQSQRQRRSTSQPVGQASAKFNPMWLRNSFNPFIARELPRGKFSSFPTNITRGLQNKKSLRQADAVAMESCRASERGALGRVFSFSLNKRQRFVFFSLPFANLVTKSESACQHVETAETKLFKLRRLFFQLERF</sequence>
<feature type="region of interest" description="Disordered" evidence="1">
    <location>
        <begin position="16"/>
        <end position="46"/>
    </location>
</feature>
<reference evidence="2 3" key="1">
    <citation type="submission" date="2024-02" db="EMBL/GenBank/DDBJ databases">
        <authorList>
            <person name="Chen Y."/>
            <person name="Shah S."/>
            <person name="Dougan E. K."/>
            <person name="Thang M."/>
            <person name="Chan C."/>
        </authorList>
    </citation>
    <scope>NUCLEOTIDE SEQUENCE [LARGE SCALE GENOMIC DNA]</scope>
</reference>
<dbReference type="EMBL" id="CAXAMN010008380">
    <property type="protein sequence ID" value="CAK9024901.1"/>
    <property type="molecule type" value="Genomic_DNA"/>
</dbReference>